<evidence type="ECO:0000256" key="1">
    <source>
        <dbReference type="SAM" id="MobiDB-lite"/>
    </source>
</evidence>
<evidence type="ECO:0000313" key="2">
    <source>
        <dbReference type="EMBL" id="MBE1236677.1"/>
    </source>
</evidence>
<dbReference type="RefSeq" id="WP_192533665.1">
    <property type="nucleotide sequence ID" value="NZ_JACZHT010000002.1"/>
</dbReference>
<organism evidence="2 3">
    <name type="scientific">Phaeovibrio sulfidiphilus</name>
    <dbReference type="NCBI Taxonomy" id="1220600"/>
    <lineage>
        <taxon>Bacteria</taxon>
        <taxon>Pseudomonadati</taxon>
        <taxon>Pseudomonadota</taxon>
        <taxon>Alphaproteobacteria</taxon>
        <taxon>Rhodospirillales</taxon>
        <taxon>Rhodospirillaceae</taxon>
        <taxon>Phaeovibrio</taxon>
    </lineage>
</organism>
<dbReference type="InterPro" id="IPR012644">
    <property type="entry name" value="CHP02300_FYDLN_acid"/>
</dbReference>
<protein>
    <submittedName>
        <fullName evidence="2">TIGR02300 family protein</fullName>
    </submittedName>
</protein>
<sequence>MSKPEWGVKRVCNACGAKFYDMKRTPVVCPKCDSELDLEALNRPRRPERKKAAPKVVEPDTMADDADVDVDDDLEVDAGDDMDDFMEDASDLGEDDSDLDEVKDHIAYEENE</sequence>
<accession>A0A8J7CP62</accession>
<feature type="compositionally biased region" description="Basic and acidic residues" evidence="1">
    <location>
        <begin position="100"/>
        <end position="112"/>
    </location>
</feature>
<gene>
    <name evidence="2" type="ORF">IHV25_03295</name>
</gene>
<dbReference type="Proteomes" id="UP000631034">
    <property type="component" value="Unassembled WGS sequence"/>
</dbReference>
<dbReference type="EMBL" id="JACZHT010000002">
    <property type="protein sequence ID" value="MBE1236677.1"/>
    <property type="molecule type" value="Genomic_DNA"/>
</dbReference>
<dbReference type="Pfam" id="PF09538">
    <property type="entry name" value="FYDLN_acid"/>
    <property type="match status" value="1"/>
</dbReference>
<reference evidence="2" key="1">
    <citation type="submission" date="2020-10" db="EMBL/GenBank/DDBJ databases">
        <title>Genome sequence of the unusual species of purple photosynthetic bacteria, Phaeovibrio sulfidiphilus DSM 23193, type strain.</title>
        <authorList>
            <person name="Kyndt J.A."/>
            <person name="Meyer T.E."/>
        </authorList>
    </citation>
    <scope>NUCLEOTIDE SEQUENCE</scope>
    <source>
        <strain evidence="2">DSM 23193</strain>
    </source>
</reference>
<feature type="compositionally biased region" description="Basic residues" evidence="1">
    <location>
        <begin position="43"/>
        <end position="53"/>
    </location>
</feature>
<feature type="compositionally biased region" description="Acidic residues" evidence="1">
    <location>
        <begin position="61"/>
        <end position="99"/>
    </location>
</feature>
<keyword evidence="3" id="KW-1185">Reference proteome</keyword>
<name>A0A8J7CP62_9PROT</name>
<dbReference type="AlphaFoldDB" id="A0A8J7CP62"/>
<proteinExistence type="predicted"/>
<feature type="region of interest" description="Disordered" evidence="1">
    <location>
        <begin position="41"/>
        <end position="112"/>
    </location>
</feature>
<comment type="caution">
    <text evidence="2">The sequence shown here is derived from an EMBL/GenBank/DDBJ whole genome shotgun (WGS) entry which is preliminary data.</text>
</comment>
<dbReference type="NCBIfam" id="TIGR02300">
    <property type="entry name" value="FYDLN_acid"/>
    <property type="match status" value="1"/>
</dbReference>
<evidence type="ECO:0000313" key="3">
    <source>
        <dbReference type="Proteomes" id="UP000631034"/>
    </source>
</evidence>